<sequence>MEPLVRVEWDGPVAGLTLNRPARHNSLVPELLAELLDALADLRRRPDVRALVLQAEGRSFSTGGDVRRFYEQGDGVYEYASGLVGQLNRAVQALLDFPVPVVAAVHGIVTGGSLGFVLAADVVLVAPEASFTPWYNVVGFSPDGGWTALLPALIGPRRAAEVLLRNLTISAREAVEWGLASRVVPAEEVRAEAWRVAAEIARLQPGSVRRTRRLLRAAWGDVAARLETEHGEFCAQIVTDEAREGMRRFLGEG</sequence>
<dbReference type="Gene3D" id="3.90.226.10">
    <property type="entry name" value="2-enoyl-CoA Hydratase, Chain A, domain 1"/>
    <property type="match status" value="1"/>
</dbReference>
<dbReference type="Proteomes" id="UP001519289">
    <property type="component" value="Unassembled WGS sequence"/>
</dbReference>
<dbReference type="EC" id="5.3.3.18" evidence="1"/>
<dbReference type="InterPro" id="IPR001753">
    <property type="entry name" value="Enoyl-CoA_hydra/iso"/>
</dbReference>
<proteinExistence type="predicted"/>
<keyword evidence="1" id="KW-0413">Isomerase</keyword>
<accession>A0ABS4JUQ4</accession>
<dbReference type="CDD" id="cd06558">
    <property type="entry name" value="crotonase-like"/>
    <property type="match status" value="1"/>
</dbReference>
<comment type="caution">
    <text evidence="1">The sequence shown here is derived from an EMBL/GenBank/DDBJ whole genome shotgun (WGS) entry which is preliminary data.</text>
</comment>
<evidence type="ECO:0000313" key="1">
    <source>
        <dbReference type="EMBL" id="MBP2019277.1"/>
    </source>
</evidence>
<dbReference type="PANTHER" id="PTHR43459">
    <property type="entry name" value="ENOYL-COA HYDRATASE"/>
    <property type="match status" value="1"/>
</dbReference>
<name>A0ABS4JUQ4_9FIRM</name>
<reference evidence="1 2" key="1">
    <citation type="submission" date="2021-03" db="EMBL/GenBank/DDBJ databases">
        <title>Genomic Encyclopedia of Type Strains, Phase IV (KMG-IV): sequencing the most valuable type-strain genomes for metagenomic binning, comparative biology and taxonomic classification.</title>
        <authorList>
            <person name="Goeker M."/>
        </authorList>
    </citation>
    <scope>NUCLEOTIDE SEQUENCE [LARGE SCALE GENOMIC DNA]</scope>
    <source>
        <strain evidence="1 2">DSM 27138</strain>
    </source>
</reference>
<dbReference type="GO" id="GO:0016853">
    <property type="term" value="F:isomerase activity"/>
    <property type="evidence" value="ECO:0007669"/>
    <property type="project" value="UniProtKB-KW"/>
</dbReference>
<dbReference type="RefSeq" id="WP_209467392.1">
    <property type="nucleotide sequence ID" value="NZ_JAGGLG010000025.1"/>
</dbReference>
<dbReference type="SUPFAM" id="SSF52096">
    <property type="entry name" value="ClpP/crotonase"/>
    <property type="match status" value="1"/>
</dbReference>
<protein>
    <submittedName>
        <fullName evidence="1">2-(1,2-epoxy-1,2-dihydrophenyl)acetyl-CoA isomerase</fullName>
        <ecNumber evidence="1">5.3.3.18</ecNumber>
    </submittedName>
</protein>
<dbReference type="EMBL" id="JAGGLG010000025">
    <property type="protein sequence ID" value="MBP2019277.1"/>
    <property type="molecule type" value="Genomic_DNA"/>
</dbReference>
<dbReference type="Pfam" id="PF00378">
    <property type="entry name" value="ECH_1"/>
    <property type="match status" value="1"/>
</dbReference>
<gene>
    <name evidence="1" type="ORF">J2Z79_002704</name>
</gene>
<dbReference type="PANTHER" id="PTHR43459:SF1">
    <property type="entry name" value="EG:BACN32G11.4 PROTEIN"/>
    <property type="match status" value="1"/>
</dbReference>
<dbReference type="InterPro" id="IPR029045">
    <property type="entry name" value="ClpP/crotonase-like_dom_sf"/>
</dbReference>
<organism evidence="1 2">
    <name type="scientific">Symbiobacterium terraclitae</name>
    <dbReference type="NCBI Taxonomy" id="557451"/>
    <lineage>
        <taxon>Bacteria</taxon>
        <taxon>Bacillati</taxon>
        <taxon>Bacillota</taxon>
        <taxon>Clostridia</taxon>
        <taxon>Eubacteriales</taxon>
        <taxon>Symbiobacteriaceae</taxon>
        <taxon>Symbiobacterium</taxon>
    </lineage>
</organism>
<evidence type="ECO:0000313" key="2">
    <source>
        <dbReference type="Proteomes" id="UP001519289"/>
    </source>
</evidence>
<keyword evidence="2" id="KW-1185">Reference proteome</keyword>